<dbReference type="AlphaFoldDB" id="A0AAV3R6K0"/>
<accession>A0AAV3R6K0</accession>
<keyword evidence="4 6" id="KW-0472">Membrane</keyword>
<gene>
    <name evidence="8" type="ORF">LIER_41262</name>
</gene>
<evidence type="ECO:0000259" key="7">
    <source>
        <dbReference type="Pfam" id="PF03168"/>
    </source>
</evidence>
<evidence type="ECO:0000256" key="3">
    <source>
        <dbReference type="ARBA" id="ARBA00022989"/>
    </source>
</evidence>
<dbReference type="Pfam" id="PF03168">
    <property type="entry name" value="LEA_2"/>
    <property type="match status" value="1"/>
</dbReference>
<dbReference type="InterPro" id="IPR004864">
    <property type="entry name" value="LEA_2"/>
</dbReference>
<dbReference type="InterPro" id="IPR044839">
    <property type="entry name" value="NDR1-like"/>
</dbReference>
<dbReference type="GO" id="GO:0098542">
    <property type="term" value="P:defense response to other organism"/>
    <property type="evidence" value="ECO:0007669"/>
    <property type="project" value="InterPro"/>
</dbReference>
<feature type="transmembrane region" description="Helical" evidence="6">
    <location>
        <begin position="40"/>
        <end position="70"/>
    </location>
</feature>
<dbReference type="GO" id="GO:0005886">
    <property type="term" value="C:plasma membrane"/>
    <property type="evidence" value="ECO:0007669"/>
    <property type="project" value="TreeGrafter"/>
</dbReference>
<reference evidence="8 9" key="1">
    <citation type="submission" date="2024-01" db="EMBL/GenBank/DDBJ databases">
        <title>The complete chloroplast genome sequence of Lithospermum erythrorhizon: insights into the phylogenetic relationship among Boraginaceae species and the maternal lineages of purple gromwells.</title>
        <authorList>
            <person name="Okada T."/>
            <person name="Watanabe K."/>
        </authorList>
    </citation>
    <scope>NUCLEOTIDE SEQUENCE [LARGE SCALE GENOMIC DNA]</scope>
</reference>
<evidence type="ECO:0000256" key="2">
    <source>
        <dbReference type="ARBA" id="ARBA00022692"/>
    </source>
</evidence>
<evidence type="ECO:0000256" key="4">
    <source>
        <dbReference type="ARBA" id="ARBA00023136"/>
    </source>
</evidence>
<dbReference type="EMBL" id="BAABME010025360">
    <property type="protein sequence ID" value="GAA0172004.1"/>
    <property type="molecule type" value="Genomic_DNA"/>
</dbReference>
<evidence type="ECO:0000313" key="9">
    <source>
        <dbReference type="Proteomes" id="UP001454036"/>
    </source>
</evidence>
<keyword evidence="9" id="KW-1185">Reference proteome</keyword>
<dbReference type="PANTHER" id="PTHR31234">
    <property type="entry name" value="LATE EMBRYOGENESIS ABUNDANT (LEA) HYDROXYPROLINE-RICH GLYCOPROTEIN FAMILY"/>
    <property type="match status" value="1"/>
</dbReference>
<evidence type="ECO:0000256" key="1">
    <source>
        <dbReference type="ARBA" id="ARBA00004167"/>
    </source>
</evidence>
<evidence type="ECO:0000256" key="5">
    <source>
        <dbReference type="SAM" id="MobiDB-lite"/>
    </source>
</evidence>
<sequence>MDSPATSSLPPPPPNRYNFRKPKPLNNQPIALKPQRTNPIIWFLGVTCLFFTLFLIFFGITTLIIFVSLISRTPLFDTPGATLNFIYSNSNEFINGDFTFLANVSNPNKKIDVTFEYSKVELYFSEFLVATQGIQPFVEKPRKTETFLVHMIASLAYLPPNVALEFQKQMQRKRVVFDLVATFRVKVNLGIMHFRYWLHGRCQLEVTSPPNGFLLHHDCRTKR</sequence>
<comment type="subcellular location">
    <subcellularLocation>
        <location evidence="1">Membrane</location>
        <topology evidence="1">Single-pass membrane protein</topology>
    </subcellularLocation>
</comment>
<dbReference type="PANTHER" id="PTHR31234:SF42">
    <property type="entry name" value="LATE EMBRYOGENESIS ABUNDANT (LEA) HYDROXYPROLINE-RICH GLYCOPROTEIN FAMILY"/>
    <property type="match status" value="1"/>
</dbReference>
<keyword evidence="2 6" id="KW-0812">Transmembrane</keyword>
<keyword evidence="3 6" id="KW-1133">Transmembrane helix</keyword>
<evidence type="ECO:0000313" key="8">
    <source>
        <dbReference type="EMBL" id="GAA0172004.1"/>
    </source>
</evidence>
<proteinExistence type="predicted"/>
<protein>
    <recommendedName>
        <fullName evidence="7">Late embryogenesis abundant protein LEA-2 subgroup domain-containing protein</fullName>
    </recommendedName>
</protein>
<comment type="caution">
    <text evidence="8">The sequence shown here is derived from an EMBL/GenBank/DDBJ whole genome shotgun (WGS) entry which is preliminary data.</text>
</comment>
<feature type="region of interest" description="Disordered" evidence="5">
    <location>
        <begin position="1"/>
        <end position="24"/>
    </location>
</feature>
<name>A0AAV3R6K0_LITER</name>
<dbReference type="Proteomes" id="UP001454036">
    <property type="component" value="Unassembled WGS sequence"/>
</dbReference>
<feature type="domain" description="Late embryogenesis abundant protein LEA-2 subgroup" evidence="7">
    <location>
        <begin position="103"/>
        <end position="201"/>
    </location>
</feature>
<evidence type="ECO:0000256" key="6">
    <source>
        <dbReference type="SAM" id="Phobius"/>
    </source>
</evidence>
<organism evidence="8 9">
    <name type="scientific">Lithospermum erythrorhizon</name>
    <name type="common">Purple gromwell</name>
    <name type="synonym">Lithospermum officinale var. erythrorhizon</name>
    <dbReference type="NCBI Taxonomy" id="34254"/>
    <lineage>
        <taxon>Eukaryota</taxon>
        <taxon>Viridiplantae</taxon>
        <taxon>Streptophyta</taxon>
        <taxon>Embryophyta</taxon>
        <taxon>Tracheophyta</taxon>
        <taxon>Spermatophyta</taxon>
        <taxon>Magnoliopsida</taxon>
        <taxon>eudicotyledons</taxon>
        <taxon>Gunneridae</taxon>
        <taxon>Pentapetalae</taxon>
        <taxon>asterids</taxon>
        <taxon>lamiids</taxon>
        <taxon>Boraginales</taxon>
        <taxon>Boraginaceae</taxon>
        <taxon>Boraginoideae</taxon>
        <taxon>Lithospermeae</taxon>
        <taxon>Lithospermum</taxon>
    </lineage>
</organism>